<sequence>MPTLLLTATLLLLCPITAPPPTTTTDPLPLLPPIPLHLLLPHPDHPHPNHDPSGRPLLSSSSLLPLTYALDVALIWMFLRCMFAAEFVTYPFVILHFTGAASLLLMHQIRLCSIGSRWVEEALLRACSQMIGISIGDPTAVELLEGME</sequence>
<feature type="chain" id="PRO_5043563177" evidence="2">
    <location>
        <begin position="19"/>
        <end position="148"/>
    </location>
</feature>
<evidence type="ECO:0000256" key="2">
    <source>
        <dbReference type="SAM" id="SignalP"/>
    </source>
</evidence>
<evidence type="ECO:0000313" key="3">
    <source>
        <dbReference type="EMBL" id="KAG5522900.1"/>
    </source>
</evidence>
<gene>
    <name evidence="3" type="ORF">RHGRI_034896</name>
</gene>
<comment type="caution">
    <text evidence="3">The sequence shown here is derived from an EMBL/GenBank/DDBJ whole genome shotgun (WGS) entry which is preliminary data.</text>
</comment>
<keyword evidence="4" id="KW-1185">Reference proteome</keyword>
<keyword evidence="1" id="KW-0812">Transmembrane</keyword>
<name>A0AAV6I8G4_9ERIC</name>
<keyword evidence="1" id="KW-1133">Transmembrane helix</keyword>
<evidence type="ECO:0000313" key="4">
    <source>
        <dbReference type="Proteomes" id="UP000823749"/>
    </source>
</evidence>
<accession>A0AAV6I8G4</accession>
<dbReference type="Proteomes" id="UP000823749">
    <property type="component" value="Chromosome 12"/>
</dbReference>
<keyword evidence="1" id="KW-0472">Membrane</keyword>
<feature type="transmembrane region" description="Helical" evidence="1">
    <location>
        <begin position="88"/>
        <end position="107"/>
    </location>
</feature>
<feature type="signal peptide" evidence="2">
    <location>
        <begin position="1"/>
        <end position="18"/>
    </location>
</feature>
<protein>
    <submittedName>
        <fullName evidence="3">Uncharacterized protein</fullName>
    </submittedName>
</protein>
<dbReference type="EMBL" id="JACTNZ010000012">
    <property type="protein sequence ID" value="KAG5522900.1"/>
    <property type="molecule type" value="Genomic_DNA"/>
</dbReference>
<keyword evidence="2" id="KW-0732">Signal</keyword>
<evidence type="ECO:0000256" key="1">
    <source>
        <dbReference type="SAM" id="Phobius"/>
    </source>
</evidence>
<reference evidence="3" key="1">
    <citation type="submission" date="2020-08" db="EMBL/GenBank/DDBJ databases">
        <title>Plant Genome Project.</title>
        <authorList>
            <person name="Zhang R.-G."/>
        </authorList>
    </citation>
    <scope>NUCLEOTIDE SEQUENCE</scope>
    <source>
        <strain evidence="3">WSP0</strain>
        <tissue evidence="3">Leaf</tissue>
    </source>
</reference>
<proteinExistence type="predicted"/>
<dbReference type="AlphaFoldDB" id="A0AAV6I8G4"/>
<organism evidence="3 4">
    <name type="scientific">Rhododendron griersonianum</name>
    <dbReference type="NCBI Taxonomy" id="479676"/>
    <lineage>
        <taxon>Eukaryota</taxon>
        <taxon>Viridiplantae</taxon>
        <taxon>Streptophyta</taxon>
        <taxon>Embryophyta</taxon>
        <taxon>Tracheophyta</taxon>
        <taxon>Spermatophyta</taxon>
        <taxon>Magnoliopsida</taxon>
        <taxon>eudicotyledons</taxon>
        <taxon>Gunneridae</taxon>
        <taxon>Pentapetalae</taxon>
        <taxon>asterids</taxon>
        <taxon>Ericales</taxon>
        <taxon>Ericaceae</taxon>
        <taxon>Ericoideae</taxon>
        <taxon>Rhodoreae</taxon>
        <taxon>Rhododendron</taxon>
    </lineage>
</organism>